<dbReference type="PANTHER" id="PTHR24171:SF8">
    <property type="entry name" value="BRCA1-ASSOCIATED RING DOMAIN PROTEIN 1"/>
    <property type="match status" value="1"/>
</dbReference>
<evidence type="ECO:0000313" key="5">
    <source>
        <dbReference type="Proteomes" id="UP000012249"/>
    </source>
</evidence>
<dbReference type="AlphaFoldDB" id="N1UCT7"/>
<organism evidence="4 5">
    <name type="scientific">Leptospira weilii str. Ecochallenge</name>
    <dbReference type="NCBI Taxonomy" id="1049986"/>
    <lineage>
        <taxon>Bacteria</taxon>
        <taxon>Pseudomonadati</taxon>
        <taxon>Spirochaetota</taxon>
        <taxon>Spirochaetia</taxon>
        <taxon>Leptospirales</taxon>
        <taxon>Leptospiraceae</taxon>
        <taxon>Leptospira</taxon>
    </lineage>
</organism>
<name>N1UCT7_9LEPT</name>
<feature type="repeat" description="ANK" evidence="3">
    <location>
        <begin position="76"/>
        <end position="108"/>
    </location>
</feature>
<dbReference type="GO" id="GO:0004842">
    <property type="term" value="F:ubiquitin-protein transferase activity"/>
    <property type="evidence" value="ECO:0007669"/>
    <property type="project" value="TreeGrafter"/>
</dbReference>
<comment type="caution">
    <text evidence="4">The sequence shown here is derived from an EMBL/GenBank/DDBJ whole genome shotgun (WGS) entry which is preliminary data.</text>
</comment>
<accession>N1UCT7</accession>
<dbReference type="InterPro" id="IPR036770">
    <property type="entry name" value="Ankyrin_rpt-contain_sf"/>
</dbReference>
<dbReference type="PANTHER" id="PTHR24171">
    <property type="entry name" value="ANKYRIN REPEAT DOMAIN-CONTAINING PROTEIN 39-RELATED"/>
    <property type="match status" value="1"/>
</dbReference>
<keyword evidence="2 3" id="KW-0040">ANK repeat</keyword>
<feature type="non-terminal residue" evidence="4">
    <location>
        <position position="1"/>
    </location>
</feature>
<dbReference type="Proteomes" id="UP000012249">
    <property type="component" value="Unassembled WGS sequence"/>
</dbReference>
<dbReference type="SUPFAM" id="SSF48403">
    <property type="entry name" value="Ankyrin repeat"/>
    <property type="match status" value="1"/>
</dbReference>
<gene>
    <name evidence="4" type="ORF">LEP1GSC043_0207</name>
</gene>
<dbReference type="EMBL" id="AHMI02000210">
    <property type="protein sequence ID" value="EMY13865.1"/>
    <property type="molecule type" value="Genomic_DNA"/>
</dbReference>
<dbReference type="PROSITE" id="PS50297">
    <property type="entry name" value="ANK_REP_REGION"/>
    <property type="match status" value="3"/>
</dbReference>
<reference evidence="4 5" key="1">
    <citation type="submission" date="2013-02" db="EMBL/GenBank/DDBJ databases">
        <authorList>
            <person name="Harkins D.M."/>
            <person name="Durkin A.S."/>
            <person name="Brinkac L.M."/>
            <person name="Haft D.H."/>
            <person name="Selengut J.D."/>
            <person name="Sanka R."/>
            <person name="DePew J."/>
            <person name="Purushe J."/>
            <person name="Haake D.A."/>
            <person name="Matsunaga J."/>
            <person name="Vinetz J.M."/>
            <person name="Sutton G.G."/>
            <person name="Nierman W.C."/>
            <person name="Fouts D.E."/>
        </authorList>
    </citation>
    <scope>NUCLEOTIDE SEQUENCE [LARGE SCALE GENOMIC DNA]</scope>
    <source>
        <strain evidence="4 5">Ecochallenge</strain>
    </source>
</reference>
<evidence type="ECO:0000256" key="3">
    <source>
        <dbReference type="PROSITE-ProRule" id="PRU00023"/>
    </source>
</evidence>
<sequence length="386" mass="45069">EFAGKENWDNSPLHIAVGAQRLDIIDLLLEQGADINAKNREGYTPIYKIPWKQTEGFDLFKFLQQRGADLQAKTNSNISLAHYAALQENIPILKYLFEKGLDVNQQNDYGETPLHWTVNYDCFKSAQFLLNYGAAINVQNWNGRTVLHEASIREYQKLIKLFLEFGADRELTDQEGKKARDLAQKEKTILLLNEEIVQRNDPELNSLIQTFSIDQKELFDSIRNEIRERLQNEFSQIDRKNLIDCVSKPLLDLKPKWERLHPEALVIIFEWAGSAQMPFSGYAFPRGYTQFKMIPDSIVFQEEIPFGDPVFEEYEVGIDFSDAFEGIKEILDLTDRNEYWIVKNLYNSFLAFLLKETFSQIFKSDSFWFLFGVEHDQKPFLLFRSN</sequence>
<feature type="repeat" description="ANK" evidence="3">
    <location>
        <begin position="142"/>
        <end position="174"/>
    </location>
</feature>
<keyword evidence="1" id="KW-0677">Repeat</keyword>
<dbReference type="Pfam" id="PF00023">
    <property type="entry name" value="Ank"/>
    <property type="match status" value="2"/>
</dbReference>
<proteinExistence type="predicted"/>
<feature type="repeat" description="ANK" evidence="3">
    <location>
        <begin position="8"/>
        <end position="40"/>
    </location>
</feature>
<dbReference type="PROSITE" id="PS50088">
    <property type="entry name" value="ANK_REPEAT"/>
    <property type="match status" value="4"/>
</dbReference>
<dbReference type="Pfam" id="PF12796">
    <property type="entry name" value="Ank_2"/>
    <property type="match status" value="1"/>
</dbReference>
<dbReference type="InterPro" id="IPR002110">
    <property type="entry name" value="Ankyrin_rpt"/>
</dbReference>
<evidence type="ECO:0000256" key="2">
    <source>
        <dbReference type="ARBA" id="ARBA00023043"/>
    </source>
</evidence>
<protein>
    <submittedName>
        <fullName evidence="4">Ankyrin repeat protein</fullName>
    </submittedName>
</protein>
<dbReference type="SMART" id="SM00248">
    <property type="entry name" value="ANK"/>
    <property type="match status" value="4"/>
</dbReference>
<dbReference type="GO" id="GO:0085020">
    <property type="term" value="P:protein K6-linked ubiquitination"/>
    <property type="evidence" value="ECO:0007669"/>
    <property type="project" value="TreeGrafter"/>
</dbReference>
<evidence type="ECO:0000256" key="1">
    <source>
        <dbReference type="ARBA" id="ARBA00022737"/>
    </source>
</evidence>
<dbReference type="Gene3D" id="1.25.40.20">
    <property type="entry name" value="Ankyrin repeat-containing domain"/>
    <property type="match status" value="1"/>
</dbReference>
<evidence type="ECO:0000313" key="4">
    <source>
        <dbReference type="EMBL" id="EMY13865.1"/>
    </source>
</evidence>
<feature type="repeat" description="ANK" evidence="3">
    <location>
        <begin position="109"/>
        <end position="141"/>
    </location>
</feature>